<keyword evidence="2" id="KW-1185">Reference proteome</keyword>
<name>A0A6A5QHL0_AMPQU</name>
<dbReference type="GO" id="GO:0005739">
    <property type="term" value="C:mitochondrion"/>
    <property type="evidence" value="ECO:0007669"/>
    <property type="project" value="TreeGrafter"/>
</dbReference>
<evidence type="ECO:0000313" key="2">
    <source>
        <dbReference type="Proteomes" id="UP000800096"/>
    </source>
</evidence>
<dbReference type="InterPro" id="IPR051035">
    <property type="entry name" value="Mito_inheritance_9"/>
</dbReference>
<dbReference type="AlphaFoldDB" id="A0A6A5QHL0"/>
<dbReference type="PANTHER" id="PTHR36091:SF2">
    <property type="entry name" value="AMINOGLYCOSIDE PHOSPHOTRANSFERASE DOMAIN-CONTAINING PROTEIN"/>
    <property type="match status" value="1"/>
</dbReference>
<sequence length="181" mass="20602">MKLSKIPFSATGSLYLLKDIASGARMPLCKGTELEEHKEFCFGPTADYMFWYGRIAAMNLNRGPWQNPADYLKSRADKEIEWTHLYGKPIEPDFPYNAMGLGVQQPEDFSQLLRQYQTITPHLPPEDPAHHFNQLVLCHPDRTPGYNAIIQPHILTAGYPWTFECSNAEAVPMHIAQKVLV</sequence>
<evidence type="ECO:0000313" key="1">
    <source>
        <dbReference type="EMBL" id="KAF1914889.1"/>
    </source>
</evidence>
<protein>
    <submittedName>
        <fullName evidence="1">Uncharacterized protein</fullName>
    </submittedName>
</protein>
<gene>
    <name evidence="1" type="ORF">BDU57DRAFT_540752</name>
</gene>
<dbReference type="Proteomes" id="UP000800096">
    <property type="component" value="Unassembled WGS sequence"/>
</dbReference>
<dbReference type="PANTHER" id="PTHR36091">
    <property type="entry name" value="ALTERED INHERITANCE OF MITOCHONDRIA PROTEIN 9, MITOCHONDRIAL"/>
    <property type="match status" value="1"/>
</dbReference>
<reference evidence="1" key="1">
    <citation type="journal article" date="2020" name="Stud. Mycol.">
        <title>101 Dothideomycetes genomes: a test case for predicting lifestyles and emergence of pathogens.</title>
        <authorList>
            <person name="Haridas S."/>
            <person name="Albert R."/>
            <person name="Binder M."/>
            <person name="Bloem J."/>
            <person name="Labutti K."/>
            <person name="Salamov A."/>
            <person name="Andreopoulos B."/>
            <person name="Baker S."/>
            <person name="Barry K."/>
            <person name="Bills G."/>
            <person name="Bluhm B."/>
            <person name="Cannon C."/>
            <person name="Castanera R."/>
            <person name="Culley D."/>
            <person name="Daum C."/>
            <person name="Ezra D."/>
            <person name="Gonzalez J."/>
            <person name="Henrissat B."/>
            <person name="Kuo A."/>
            <person name="Liang C."/>
            <person name="Lipzen A."/>
            <person name="Lutzoni F."/>
            <person name="Magnuson J."/>
            <person name="Mondo S."/>
            <person name="Nolan M."/>
            <person name="Ohm R."/>
            <person name="Pangilinan J."/>
            <person name="Park H.-J."/>
            <person name="Ramirez L."/>
            <person name="Alfaro M."/>
            <person name="Sun H."/>
            <person name="Tritt A."/>
            <person name="Yoshinaga Y."/>
            <person name="Zwiers L.-H."/>
            <person name="Turgeon B."/>
            <person name="Goodwin S."/>
            <person name="Spatafora J."/>
            <person name="Crous P."/>
            <person name="Grigoriev I."/>
        </authorList>
    </citation>
    <scope>NUCLEOTIDE SEQUENCE</scope>
    <source>
        <strain evidence="1">HMLAC05119</strain>
    </source>
</reference>
<accession>A0A6A5QHL0</accession>
<dbReference type="EMBL" id="ML979137">
    <property type="protein sequence ID" value="KAF1914889.1"/>
    <property type="molecule type" value="Genomic_DNA"/>
</dbReference>
<organism evidence="1 2">
    <name type="scientific">Ampelomyces quisqualis</name>
    <name type="common">Powdery mildew agent</name>
    <dbReference type="NCBI Taxonomy" id="50730"/>
    <lineage>
        <taxon>Eukaryota</taxon>
        <taxon>Fungi</taxon>
        <taxon>Dikarya</taxon>
        <taxon>Ascomycota</taxon>
        <taxon>Pezizomycotina</taxon>
        <taxon>Dothideomycetes</taxon>
        <taxon>Pleosporomycetidae</taxon>
        <taxon>Pleosporales</taxon>
        <taxon>Pleosporineae</taxon>
        <taxon>Phaeosphaeriaceae</taxon>
        <taxon>Ampelomyces</taxon>
    </lineage>
</organism>
<dbReference type="OrthoDB" id="10003767at2759"/>
<proteinExistence type="predicted"/>